<dbReference type="FunFam" id="2.40.10.10:FF:000003">
    <property type="entry name" value="Transmembrane serine protease 3"/>
    <property type="match status" value="1"/>
</dbReference>
<dbReference type="GO" id="GO:0004252">
    <property type="term" value="F:serine-type endopeptidase activity"/>
    <property type="evidence" value="ECO:0007669"/>
    <property type="project" value="InterPro"/>
</dbReference>
<reference evidence="6" key="2">
    <citation type="submission" date="2025-09" db="UniProtKB">
        <authorList>
            <consortium name="Ensembl"/>
        </authorList>
    </citation>
    <scope>IDENTIFICATION</scope>
</reference>
<dbReference type="AlphaFoldDB" id="A0A7M4FUU6"/>
<evidence type="ECO:0000256" key="4">
    <source>
        <dbReference type="ARBA" id="ARBA00023157"/>
    </source>
</evidence>
<dbReference type="PRINTS" id="PR00722">
    <property type="entry name" value="CHYMOTRYPSIN"/>
</dbReference>
<evidence type="ECO:0000256" key="1">
    <source>
        <dbReference type="ARBA" id="ARBA00022670"/>
    </source>
</evidence>
<dbReference type="PROSITE" id="PS50240">
    <property type="entry name" value="TRYPSIN_DOM"/>
    <property type="match status" value="1"/>
</dbReference>
<dbReference type="Gene3D" id="2.40.10.10">
    <property type="entry name" value="Trypsin-like serine proteases"/>
    <property type="match status" value="3"/>
</dbReference>
<protein>
    <recommendedName>
        <fullName evidence="5">Peptidase S1 domain-containing protein</fullName>
    </recommendedName>
</protein>
<organism evidence="6 7">
    <name type="scientific">Crocodylus porosus</name>
    <name type="common">Saltwater crocodile</name>
    <name type="synonym">Estuarine crocodile</name>
    <dbReference type="NCBI Taxonomy" id="8502"/>
    <lineage>
        <taxon>Eukaryota</taxon>
        <taxon>Metazoa</taxon>
        <taxon>Chordata</taxon>
        <taxon>Craniata</taxon>
        <taxon>Vertebrata</taxon>
        <taxon>Euteleostomi</taxon>
        <taxon>Archelosauria</taxon>
        <taxon>Archosauria</taxon>
        <taxon>Crocodylia</taxon>
        <taxon>Longirostres</taxon>
        <taxon>Crocodylidae</taxon>
        <taxon>Crocodylus</taxon>
    </lineage>
</organism>
<dbReference type="Ensembl" id="ENSCPRT00005010566.1">
    <property type="protein sequence ID" value="ENSCPRP00005008979.1"/>
    <property type="gene ID" value="ENSCPRG00005006398.1"/>
</dbReference>
<dbReference type="InterPro" id="IPR001314">
    <property type="entry name" value="Peptidase_S1A"/>
</dbReference>
<dbReference type="SUPFAM" id="SSF50494">
    <property type="entry name" value="Trypsin-like serine proteases"/>
    <property type="match status" value="1"/>
</dbReference>
<keyword evidence="3" id="KW-0720">Serine protease</keyword>
<dbReference type="Pfam" id="PF00089">
    <property type="entry name" value="Trypsin"/>
    <property type="match status" value="1"/>
</dbReference>
<dbReference type="PROSITE" id="PS00135">
    <property type="entry name" value="TRYPSIN_SER"/>
    <property type="match status" value="1"/>
</dbReference>
<name>A0A7M4FUU6_CROPO</name>
<dbReference type="OMA" id="IADEHIC"/>
<proteinExistence type="predicted"/>
<sequence>MGPDRAGNVETGNITNINYFCVFAGVAEAVPYSWPWQVSIQISAEHVCGGAVFAKDWVVTAAHYEWSCRTKQPSAGKHATECYWDYIEVLQLGEGGHDRGQYIMHPNFNKTTMESDIALLQLTEPLKFNHYVRPVCLPEEEEEVQPSQVCTITGWGAYDEGTQPSLLNGQLEVPILVLETCQKYYVNHSGKVTQRMFCAGFPQEEGKDSCTGDSGGPLVCPSEDSGFYTLNGIISWGFGCGRKGYPGVYTNVAWLKMQNN</sequence>
<dbReference type="InterPro" id="IPR033116">
    <property type="entry name" value="TRYPSIN_SER"/>
</dbReference>
<dbReference type="SMART" id="SM00020">
    <property type="entry name" value="Tryp_SPc"/>
    <property type="match status" value="1"/>
</dbReference>
<dbReference type="PANTHER" id="PTHR24252">
    <property type="entry name" value="ACROSIN-RELATED"/>
    <property type="match status" value="1"/>
</dbReference>
<dbReference type="Proteomes" id="UP000594220">
    <property type="component" value="Unplaced"/>
</dbReference>
<dbReference type="InterPro" id="IPR001254">
    <property type="entry name" value="Trypsin_dom"/>
</dbReference>
<evidence type="ECO:0000256" key="3">
    <source>
        <dbReference type="ARBA" id="ARBA00022825"/>
    </source>
</evidence>
<evidence type="ECO:0000259" key="5">
    <source>
        <dbReference type="PROSITE" id="PS50240"/>
    </source>
</evidence>
<dbReference type="PANTHER" id="PTHR24252:SF18">
    <property type="entry name" value="OVOCHYMASE 1"/>
    <property type="match status" value="1"/>
</dbReference>
<evidence type="ECO:0000313" key="7">
    <source>
        <dbReference type="Proteomes" id="UP000594220"/>
    </source>
</evidence>
<dbReference type="InterPro" id="IPR043504">
    <property type="entry name" value="Peptidase_S1_PA_chymotrypsin"/>
</dbReference>
<dbReference type="GeneTree" id="ENSGT00940000163017"/>
<keyword evidence="4" id="KW-1015">Disulfide bond</keyword>
<dbReference type="InterPro" id="IPR009003">
    <property type="entry name" value="Peptidase_S1_PA"/>
</dbReference>
<dbReference type="CDD" id="cd00190">
    <property type="entry name" value="Tryp_SPc"/>
    <property type="match status" value="1"/>
</dbReference>
<evidence type="ECO:0000256" key="2">
    <source>
        <dbReference type="ARBA" id="ARBA00022801"/>
    </source>
</evidence>
<reference evidence="6" key="1">
    <citation type="submission" date="2025-08" db="UniProtKB">
        <authorList>
            <consortium name="Ensembl"/>
        </authorList>
    </citation>
    <scope>IDENTIFICATION</scope>
</reference>
<keyword evidence="1" id="KW-0645">Protease</keyword>
<dbReference type="GO" id="GO:0006508">
    <property type="term" value="P:proteolysis"/>
    <property type="evidence" value="ECO:0007669"/>
    <property type="project" value="UniProtKB-KW"/>
</dbReference>
<keyword evidence="7" id="KW-1185">Reference proteome</keyword>
<feature type="domain" description="Peptidase S1" evidence="5">
    <location>
        <begin position="22"/>
        <end position="260"/>
    </location>
</feature>
<keyword evidence="2" id="KW-0378">Hydrolase</keyword>
<evidence type="ECO:0000313" key="6">
    <source>
        <dbReference type="Ensembl" id="ENSCPRP00005008979.1"/>
    </source>
</evidence>
<accession>A0A7M4FUU6</accession>